<proteinExistence type="predicted"/>
<evidence type="ECO:0000313" key="2">
    <source>
        <dbReference type="Proteomes" id="UP000735302"/>
    </source>
</evidence>
<reference evidence="1 2" key="1">
    <citation type="journal article" date="2021" name="Elife">
        <title>Chloroplast acquisition without the gene transfer in kleptoplastic sea slugs, Plakobranchus ocellatus.</title>
        <authorList>
            <person name="Maeda T."/>
            <person name="Takahashi S."/>
            <person name="Yoshida T."/>
            <person name="Shimamura S."/>
            <person name="Takaki Y."/>
            <person name="Nagai Y."/>
            <person name="Toyoda A."/>
            <person name="Suzuki Y."/>
            <person name="Arimoto A."/>
            <person name="Ishii H."/>
            <person name="Satoh N."/>
            <person name="Nishiyama T."/>
            <person name="Hasebe M."/>
            <person name="Maruyama T."/>
            <person name="Minagawa J."/>
            <person name="Obokata J."/>
            <person name="Shigenobu S."/>
        </authorList>
    </citation>
    <scope>NUCLEOTIDE SEQUENCE [LARGE SCALE GENOMIC DNA]</scope>
</reference>
<organism evidence="1 2">
    <name type="scientific">Plakobranchus ocellatus</name>
    <dbReference type="NCBI Taxonomy" id="259542"/>
    <lineage>
        <taxon>Eukaryota</taxon>
        <taxon>Metazoa</taxon>
        <taxon>Spiralia</taxon>
        <taxon>Lophotrochozoa</taxon>
        <taxon>Mollusca</taxon>
        <taxon>Gastropoda</taxon>
        <taxon>Heterobranchia</taxon>
        <taxon>Euthyneura</taxon>
        <taxon>Panpulmonata</taxon>
        <taxon>Sacoglossa</taxon>
        <taxon>Placobranchoidea</taxon>
        <taxon>Plakobranchidae</taxon>
        <taxon>Plakobranchus</taxon>
    </lineage>
</organism>
<dbReference type="EMBL" id="BLXT01008584">
    <property type="protein sequence ID" value="GFO50179.1"/>
    <property type="molecule type" value="Genomic_DNA"/>
</dbReference>
<keyword evidence="2" id="KW-1185">Reference proteome</keyword>
<protein>
    <submittedName>
        <fullName evidence="1">Uncharacterized protein</fullName>
    </submittedName>
</protein>
<gene>
    <name evidence="1" type="ORF">PoB_007668400</name>
</gene>
<dbReference type="Proteomes" id="UP000735302">
    <property type="component" value="Unassembled WGS sequence"/>
</dbReference>
<dbReference type="AlphaFoldDB" id="A0AAV4E1L2"/>
<evidence type="ECO:0000313" key="1">
    <source>
        <dbReference type="EMBL" id="GFO50179.1"/>
    </source>
</evidence>
<accession>A0AAV4E1L2</accession>
<comment type="caution">
    <text evidence="1">The sequence shown here is derived from an EMBL/GenBank/DDBJ whole genome shotgun (WGS) entry which is preliminary data.</text>
</comment>
<sequence length="74" mass="8128">MAEARCDNIAEVMEAEASPEAMDPLVRDFDLYLSTAATLTETEAMEAQQAERRLPIYAAIIAKESPKITKPDAN</sequence>
<name>A0AAV4E1L2_9GAST</name>